<name>A0ACB0LR82_TRIPR</name>
<accession>A0ACB0LR82</accession>
<gene>
    <name evidence="1" type="ORF">MILVUS5_LOCUS35498</name>
</gene>
<evidence type="ECO:0000313" key="1">
    <source>
        <dbReference type="EMBL" id="CAJ2671726.1"/>
    </source>
</evidence>
<protein>
    <submittedName>
        <fullName evidence="1">Uncharacterized protein</fullName>
    </submittedName>
</protein>
<comment type="caution">
    <text evidence="1">The sequence shown here is derived from an EMBL/GenBank/DDBJ whole genome shotgun (WGS) entry which is preliminary data.</text>
</comment>
<reference evidence="1" key="1">
    <citation type="submission" date="2023-10" db="EMBL/GenBank/DDBJ databases">
        <authorList>
            <person name="Rodriguez Cubillos JULIANA M."/>
            <person name="De Vega J."/>
        </authorList>
    </citation>
    <scope>NUCLEOTIDE SEQUENCE</scope>
</reference>
<dbReference type="Proteomes" id="UP001177021">
    <property type="component" value="Unassembled WGS sequence"/>
</dbReference>
<proteinExistence type="predicted"/>
<organism evidence="1 2">
    <name type="scientific">Trifolium pratense</name>
    <name type="common">Red clover</name>
    <dbReference type="NCBI Taxonomy" id="57577"/>
    <lineage>
        <taxon>Eukaryota</taxon>
        <taxon>Viridiplantae</taxon>
        <taxon>Streptophyta</taxon>
        <taxon>Embryophyta</taxon>
        <taxon>Tracheophyta</taxon>
        <taxon>Spermatophyta</taxon>
        <taxon>Magnoliopsida</taxon>
        <taxon>eudicotyledons</taxon>
        <taxon>Gunneridae</taxon>
        <taxon>Pentapetalae</taxon>
        <taxon>rosids</taxon>
        <taxon>fabids</taxon>
        <taxon>Fabales</taxon>
        <taxon>Fabaceae</taxon>
        <taxon>Papilionoideae</taxon>
        <taxon>50 kb inversion clade</taxon>
        <taxon>NPAAA clade</taxon>
        <taxon>Hologalegina</taxon>
        <taxon>IRL clade</taxon>
        <taxon>Trifolieae</taxon>
        <taxon>Trifolium</taxon>
    </lineage>
</organism>
<sequence length="176" mass="19335">MEKTILGKLEWTLTVPTPFVFLVRFIKAASASVSSVSGVPSDQEQEQPLENMAHFLSELGMLHYATLKYSPSMVAAAAVFAARCTLNTSPVWNETLKMHIGYSEEQLMDCAKLLIGFHSSIGNGKLKQWLKRMAPKPAVQKKALQNQSLSFCAQLLGNAQAAAVNENNKHPHLIPL</sequence>
<evidence type="ECO:0000313" key="2">
    <source>
        <dbReference type="Proteomes" id="UP001177021"/>
    </source>
</evidence>
<keyword evidence="2" id="KW-1185">Reference proteome</keyword>
<dbReference type="EMBL" id="CASHSV030000615">
    <property type="protein sequence ID" value="CAJ2671726.1"/>
    <property type="molecule type" value="Genomic_DNA"/>
</dbReference>